<protein>
    <recommendedName>
        <fullName evidence="3">TonB-dependent receptor</fullName>
    </recommendedName>
</protein>
<proteinExistence type="predicted"/>
<comment type="caution">
    <text evidence="1">The sequence shown here is derived from an EMBL/GenBank/DDBJ whole genome shotgun (WGS) entry which is preliminary data.</text>
</comment>
<organism evidence="1 2">
    <name type="scientific">Candidatus Afipia apatlaquensis</name>
    <dbReference type="NCBI Taxonomy" id="2712852"/>
    <lineage>
        <taxon>Bacteria</taxon>
        <taxon>Pseudomonadati</taxon>
        <taxon>Pseudomonadota</taxon>
        <taxon>Alphaproteobacteria</taxon>
        <taxon>Hyphomicrobiales</taxon>
        <taxon>Nitrobacteraceae</taxon>
        <taxon>Afipia</taxon>
    </lineage>
</organism>
<evidence type="ECO:0000313" key="1">
    <source>
        <dbReference type="EMBL" id="NGX96682.1"/>
    </source>
</evidence>
<name>A0A7C9RH07_9BRAD</name>
<dbReference type="AlphaFoldDB" id="A0A7C9RH07"/>
<dbReference type="Proteomes" id="UP000480266">
    <property type="component" value="Unassembled WGS sequence"/>
</dbReference>
<evidence type="ECO:0000313" key="2">
    <source>
        <dbReference type="Proteomes" id="UP000480266"/>
    </source>
</evidence>
<feature type="non-terminal residue" evidence="1">
    <location>
        <position position="1"/>
    </location>
</feature>
<accession>A0A7C9RH07</accession>
<dbReference type="EMBL" id="JAAMRR010000821">
    <property type="protein sequence ID" value="NGX96682.1"/>
    <property type="molecule type" value="Genomic_DNA"/>
</dbReference>
<sequence length="57" mass="6446">SYTTKLAKSDWWSAKEFTFGVVGDNLLNEDIRNSVSYSKDQVVLPGIGVRMFANVKY</sequence>
<evidence type="ECO:0008006" key="3">
    <source>
        <dbReference type="Google" id="ProtNLM"/>
    </source>
</evidence>
<gene>
    <name evidence="1" type="ORF">G4V63_16130</name>
</gene>
<reference evidence="1" key="1">
    <citation type="submission" date="2020-02" db="EMBL/GenBank/DDBJ databases">
        <title>Draft genome sequence of Candidatus Afipia apatlaquensis IBT-C3, a potential strain for decolorization of textile dyes.</title>
        <authorList>
            <person name="Sanchez-Reyes A."/>
            <person name="Breton-Deval L."/>
            <person name="Mangelson H."/>
            <person name="Sanchez-Flores A."/>
        </authorList>
    </citation>
    <scope>NUCLEOTIDE SEQUENCE [LARGE SCALE GENOMIC DNA]</scope>
    <source>
        <strain evidence="1">IBT-C3</strain>
    </source>
</reference>
<keyword evidence="2" id="KW-1185">Reference proteome</keyword>